<feature type="chain" id="PRO_5037044423" evidence="1">
    <location>
        <begin position="18"/>
        <end position="98"/>
    </location>
</feature>
<dbReference type="PANTHER" id="PTHR20987">
    <property type="entry name" value="CHITIN-BINDING TYPE-2 DOMAIN-CONTAINING PROTEIN-RELATED"/>
    <property type="match status" value="1"/>
</dbReference>
<accession>A0A903V4I1</accession>
<dbReference type="KEGG" id="aag:5569414"/>
<dbReference type="PANTHER" id="PTHR20987:SF0">
    <property type="entry name" value="CHITIN-BINDING TYPE-2 DOMAIN-CONTAINING PROTEIN-RELATED"/>
    <property type="match status" value="1"/>
</dbReference>
<keyword evidence="1" id="KW-0732">Signal</keyword>
<evidence type="ECO:0000313" key="2">
    <source>
        <dbReference type="EnsemblMetazoa" id="AAEL019520-PA"/>
    </source>
</evidence>
<proteinExistence type="predicted"/>
<evidence type="ECO:0000313" key="3">
    <source>
        <dbReference type="Proteomes" id="UP000008820"/>
    </source>
</evidence>
<reference evidence="2 3" key="1">
    <citation type="submission" date="2017-06" db="EMBL/GenBank/DDBJ databases">
        <title>Aedes aegypti genome working group (AGWG) sequencing and assembly.</title>
        <authorList>
            <consortium name="Aedes aegypti Genome Working Group (AGWG)"/>
            <person name="Matthews B.J."/>
        </authorList>
    </citation>
    <scope>NUCLEOTIDE SEQUENCE [LARGE SCALE GENOMIC DNA]</scope>
    <source>
        <strain evidence="2 3">LVP_AGWG</strain>
    </source>
</reference>
<dbReference type="SUPFAM" id="SSF57625">
    <property type="entry name" value="Invertebrate chitin-binding proteins"/>
    <property type="match status" value="1"/>
</dbReference>
<feature type="signal peptide" evidence="1">
    <location>
        <begin position="1"/>
        <end position="17"/>
    </location>
</feature>
<dbReference type="GO" id="GO:0008061">
    <property type="term" value="F:chitin binding"/>
    <property type="evidence" value="ECO:0007669"/>
    <property type="project" value="InterPro"/>
</dbReference>
<dbReference type="AlphaFoldDB" id="A0A903V4I1"/>
<dbReference type="EnsemblMetazoa" id="AAEL019520-RA">
    <property type="protein sequence ID" value="AAEL019520-PA"/>
    <property type="gene ID" value="AAEL019520"/>
</dbReference>
<dbReference type="OMA" id="DATSYWK"/>
<keyword evidence="3" id="KW-1185">Reference proteome</keyword>
<protein>
    <submittedName>
        <fullName evidence="2">Uncharacterized protein</fullName>
    </submittedName>
</protein>
<dbReference type="Proteomes" id="UP000008820">
    <property type="component" value="Chromosome 1"/>
</dbReference>
<evidence type="ECO:0000256" key="1">
    <source>
        <dbReference type="SAM" id="SignalP"/>
    </source>
</evidence>
<gene>
    <name evidence="2" type="primary">5569414</name>
</gene>
<sequence>MKGIALVLLALVVAISARCVRDNTDGQPGCKKQEEVSQGMWRHNHDPTAYWECEKLNQAAVLRRCVSDSAFHPTLLDCVSWDEWEWEPTCAPLSRPDN</sequence>
<organism evidence="2 3">
    <name type="scientific">Aedes aegypti</name>
    <name type="common">Yellowfever mosquito</name>
    <name type="synonym">Culex aegypti</name>
    <dbReference type="NCBI Taxonomy" id="7159"/>
    <lineage>
        <taxon>Eukaryota</taxon>
        <taxon>Metazoa</taxon>
        <taxon>Ecdysozoa</taxon>
        <taxon>Arthropoda</taxon>
        <taxon>Hexapoda</taxon>
        <taxon>Insecta</taxon>
        <taxon>Pterygota</taxon>
        <taxon>Neoptera</taxon>
        <taxon>Endopterygota</taxon>
        <taxon>Diptera</taxon>
        <taxon>Nematocera</taxon>
        <taxon>Culicoidea</taxon>
        <taxon>Culicidae</taxon>
        <taxon>Culicinae</taxon>
        <taxon>Aedini</taxon>
        <taxon>Aedes</taxon>
        <taxon>Stegomyia</taxon>
    </lineage>
</organism>
<name>A0A903V4I1_AEDAE</name>
<dbReference type="InterPro" id="IPR036508">
    <property type="entry name" value="Chitin-bd_dom_sf"/>
</dbReference>
<dbReference type="OrthoDB" id="7880675at2759"/>
<reference evidence="2" key="2">
    <citation type="submission" date="2022-10" db="UniProtKB">
        <authorList>
            <consortium name="EnsemblMetazoa"/>
        </authorList>
    </citation>
    <scope>IDENTIFICATION</scope>
    <source>
        <strain evidence="2">LVP_AGWG</strain>
    </source>
</reference>